<reference evidence="3 4" key="2">
    <citation type="submission" date="2018-08" db="EMBL/GenBank/DDBJ databases">
        <title>Draft genome of Streptococcus sp. nov. Z1.</title>
        <authorList>
            <person name="Tian Z."/>
        </authorList>
    </citation>
    <scope>NUCLEOTIDE SEQUENCE [LARGE SCALE GENOMIC DNA]</scope>
    <source>
        <strain evidence="3">Z1</strain>
        <strain evidence="4">Z1(2018)</strain>
    </source>
</reference>
<dbReference type="OrthoDB" id="2226357at2"/>
<dbReference type="RefSeq" id="WP_116879198.1">
    <property type="nucleotide sequence ID" value="NZ_QVQY01000103.1"/>
</dbReference>
<evidence type="ECO:0000313" key="5">
    <source>
        <dbReference type="Proteomes" id="UP000264056"/>
    </source>
</evidence>
<name>A0A372KKM2_9STRE</name>
<dbReference type="EMBL" id="QVQZ01000100">
    <property type="protein sequence ID" value="RFU52118.1"/>
    <property type="molecule type" value="Genomic_DNA"/>
</dbReference>
<evidence type="ECO:0000256" key="1">
    <source>
        <dbReference type="SAM" id="MobiDB-lite"/>
    </source>
</evidence>
<sequence length="111" mass="12689">GYMKYQEHKEREAMLEIVKSEEARERYQTLFKNLDKDAFAENGIIQSYEIDEESVAHNPMGGVLVKLYINGKENLYVVYNLNKDINTGKFMSGSSTISPDLSTLLKESSDE</sequence>
<feature type="non-terminal residue" evidence="3">
    <location>
        <position position="1"/>
    </location>
</feature>
<evidence type="ECO:0000313" key="4">
    <source>
        <dbReference type="Proteomes" id="UP000262901"/>
    </source>
</evidence>
<dbReference type="Proteomes" id="UP000262901">
    <property type="component" value="Unassembled WGS sequence"/>
</dbReference>
<dbReference type="Proteomes" id="UP000264056">
    <property type="component" value="Unassembled WGS sequence"/>
</dbReference>
<comment type="caution">
    <text evidence="3">The sequence shown here is derived from an EMBL/GenBank/DDBJ whole genome shotgun (WGS) entry which is preliminary data.</text>
</comment>
<dbReference type="AlphaFoldDB" id="A0A372KKM2"/>
<dbReference type="InterPro" id="IPR010738">
    <property type="entry name" value="DUF1310"/>
</dbReference>
<evidence type="ECO:0000313" key="2">
    <source>
        <dbReference type="EMBL" id="RFU49927.1"/>
    </source>
</evidence>
<accession>A0A372KKM2</accession>
<proteinExistence type="predicted"/>
<reference evidence="2 5" key="1">
    <citation type="submission" date="2018-08" db="EMBL/GenBank/DDBJ databases">
        <title>Draft genome of Streptococcus sp .nov. Z2.</title>
        <authorList>
            <person name="Tian Z."/>
        </authorList>
    </citation>
    <scope>NUCLEOTIDE SEQUENCE [LARGE SCALE GENOMIC DNA]</scope>
    <source>
        <strain evidence="2 5">Z2</strain>
    </source>
</reference>
<protein>
    <submittedName>
        <fullName evidence="3">DUF1310 family protein</fullName>
    </submittedName>
</protein>
<dbReference type="EMBL" id="QVQY01000103">
    <property type="protein sequence ID" value="RFU49927.1"/>
    <property type="molecule type" value="Genomic_DNA"/>
</dbReference>
<organism evidence="3 4">
    <name type="scientific">Streptococcus chenjunshii</name>
    <dbReference type="NCBI Taxonomy" id="2173853"/>
    <lineage>
        <taxon>Bacteria</taxon>
        <taxon>Bacillati</taxon>
        <taxon>Bacillota</taxon>
        <taxon>Bacilli</taxon>
        <taxon>Lactobacillales</taxon>
        <taxon>Streptococcaceae</taxon>
        <taxon>Streptococcus</taxon>
    </lineage>
</organism>
<keyword evidence="5" id="KW-1185">Reference proteome</keyword>
<evidence type="ECO:0000313" key="3">
    <source>
        <dbReference type="EMBL" id="RFU52118.1"/>
    </source>
</evidence>
<dbReference type="Pfam" id="PF07006">
    <property type="entry name" value="DUF1310"/>
    <property type="match status" value="1"/>
</dbReference>
<gene>
    <name evidence="2" type="ORF">DDV22_11365</name>
    <name evidence="3" type="ORF">DDV23_11385</name>
</gene>
<feature type="region of interest" description="Disordered" evidence="1">
    <location>
        <begin position="91"/>
        <end position="111"/>
    </location>
</feature>
<feature type="compositionally biased region" description="Polar residues" evidence="1">
    <location>
        <begin position="92"/>
        <end position="101"/>
    </location>
</feature>